<accession>A0AAE0N6E2</accession>
<keyword evidence="3" id="KW-1185">Reference proteome</keyword>
<protein>
    <submittedName>
        <fullName evidence="2">Uncharacterized protein</fullName>
    </submittedName>
</protein>
<evidence type="ECO:0000256" key="1">
    <source>
        <dbReference type="SAM" id="MobiDB-lite"/>
    </source>
</evidence>
<feature type="region of interest" description="Disordered" evidence="1">
    <location>
        <begin position="322"/>
        <end position="346"/>
    </location>
</feature>
<evidence type="ECO:0000313" key="3">
    <source>
        <dbReference type="Proteomes" id="UP001287356"/>
    </source>
</evidence>
<proteinExistence type="predicted"/>
<feature type="compositionally biased region" description="Polar residues" evidence="1">
    <location>
        <begin position="336"/>
        <end position="346"/>
    </location>
</feature>
<dbReference type="Proteomes" id="UP001287356">
    <property type="component" value="Unassembled WGS sequence"/>
</dbReference>
<feature type="compositionally biased region" description="Acidic residues" evidence="1">
    <location>
        <begin position="324"/>
        <end position="333"/>
    </location>
</feature>
<sequence>MCRICYRIGNVSPPRTEEEYAREEVYNTARDEADHATWEAYYQSAPQPEHLNYIPTVPRKLVVEPVPSHDGAPVFAAWMAPLDKLEADASSPDGYSNSPPLIDAKLCRPISGIRIYNTTPNATSERAALLVRRISELTRMRIDDESSDEDRIEVVVLRQPKSVTVDERVALCTAHNSAERKIRNAMYDGAAAASWYIPEHDERNCMKIWIIDDLKVSWEQALRSPPIRPPGRRDGVASYPAEQDAKGIHGSFLEVTYDRIPDPEDEDDGELLFYRHDLESLGECLAEFRGFRGNVYRFFQSHFMPDGVLEKELAHTRAERAELETEAPIEGIDDSAWNSSQGSDFY</sequence>
<dbReference type="EMBL" id="JAULSN010000005">
    <property type="protein sequence ID" value="KAK3371129.1"/>
    <property type="molecule type" value="Genomic_DNA"/>
</dbReference>
<organism evidence="2 3">
    <name type="scientific">Lasiosphaeria ovina</name>
    <dbReference type="NCBI Taxonomy" id="92902"/>
    <lineage>
        <taxon>Eukaryota</taxon>
        <taxon>Fungi</taxon>
        <taxon>Dikarya</taxon>
        <taxon>Ascomycota</taxon>
        <taxon>Pezizomycotina</taxon>
        <taxon>Sordariomycetes</taxon>
        <taxon>Sordariomycetidae</taxon>
        <taxon>Sordariales</taxon>
        <taxon>Lasiosphaeriaceae</taxon>
        <taxon>Lasiosphaeria</taxon>
    </lineage>
</organism>
<evidence type="ECO:0000313" key="2">
    <source>
        <dbReference type="EMBL" id="KAK3371129.1"/>
    </source>
</evidence>
<dbReference type="AlphaFoldDB" id="A0AAE0N6E2"/>
<gene>
    <name evidence="2" type="ORF">B0T24DRAFT_627815</name>
</gene>
<comment type="caution">
    <text evidence="2">The sequence shown here is derived from an EMBL/GenBank/DDBJ whole genome shotgun (WGS) entry which is preliminary data.</text>
</comment>
<reference evidence="2" key="1">
    <citation type="journal article" date="2023" name="Mol. Phylogenet. Evol.">
        <title>Genome-scale phylogeny and comparative genomics of the fungal order Sordariales.</title>
        <authorList>
            <person name="Hensen N."/>
            <person name="Bonometti L."/>
            <person name="Westerberg I."/>
            <person name="Brannstrom I.O."/>
            <person name="Guillou S."/>
            <person name="Cros-Aarteil S."/>
            <person name="Calhoun S."/>
            <person name="Haridas S."/>
            <person name="Kuo A."/>
            <person name="Mondo S."/>
            <person name="Pangilinan J."/>
            <person name="Riley R."/>
            <person name="LaButti K."/>
            <person name="Andreopoulos B."/>
            <person name="Lipzen A."/>
            <person name="Chen C."/>
            <person name="Yan M."/>
            <person name="Daum C."/>
            <person name="Ng V."/>
            <person name="Clum A."/>
            <person name="Steindorff A."/>
            <person name="Ohm R.A."/>
            <person name="Martin F."/>
            <person name="Silar P."/>
            <person name="Natvig D.O."/>
            <person name="Lalanne C."/>
            <person name="Gautier V."/>
            <person name="Ament-Velasquez S.L."/>
            <person name="Kruys A."/>
            <person name="Hutchinson M.I."/>
            <person name="Powell A.J."/>
            <person name="Barry K."/>
            <person name="Miller A.N."/>
            <person name="Grigoriev I.V."/>
            <person name="Debuchy R."/>
            <person name="Gladieux P."/>
            <person name="Hiltunen Thoren M."/>
            <person name="Johannesson H."/>
        </authorList>
    </citation>
    <scope>NUCLEOTIDE SEQUENCE</scope>
    <source>
        <strain evidence="2">CBS 958.72</strain>
    </source>
</reference>
<name>A0AAE0N6E2_9PEZI</name>
<reference evidence="2" key="2">
    <citation type="submission" date="2023-06" db="EMBL/GenBank/DDBJ databases">
        <authorList>
            <consortium name="Lawrence Berkeley National Laboratory"/>
            <person name="Haridas S."/>
            <person name="Hensen N."/>
            <person name="Bonometti L."/>
            <person name="Westerberg I."/>
            <person name="Brannstrom I.O."/>
            <person name="Guillou S."/>
            <person name="Cros-Aarteil S."/>
            <person name="Calhoun S."/>
            <person name="Kuo A."/>
            <person name="Mondo S."/>
            <person name="Pangilinan J."/>
            <person name="Riley R."/>
            <person name="Labutti K."/>
            <person name="Andreopoulos B."/>
            <person name="Lipzen A."/>
            <person name="Chen C."/>
            <person name="Yanf M."/>
            <person name="Daum C."/>
            <person name="Ng V."/>
            <person name="Clum A."/>
            <person name="Steindorff A."/>
            <person name="Ohm R."/>
            <person name="Martin F."/>
            <person name="Silar P."/>
            <person name="Natvig D."/>
            <person name="Lalanne C."/>
            <person name="Gautier V."/>
            <person name="Ament-Velasquez S.L."/>
            <person name="Kruys A."/>
            <person name="Hutchinson M.I."/>
            <person name="Powell A.J."/>
            <person name="Barry K."/>
            <person name="Miller A.N."/>
            <person name="Grigoriev I.V."/>
            <person name="Debuchy R."/>
            <person name="Gladieux P."/>
            <person name="Thoren M.H."/>
            <person name="Johannesson H."/>
        </authorList>
    </citation>
    <scope>NUCLEOTIDE SEQUENCE</scope>
    <source>
        <strain evidence="2">CBS 958.72</strain>
    </source>
</reference>